<evidence type="ECO:0000313" key="1">
    <source>
        <dbReference type="EMBL" id="CAB4131313.1"/>
    </source>
</evidence>
<reference evidence="1" key="1">
    <citation type="submission" date="2020-04" db="EMBL/GenBank/DDBJ databases">
        <authorList>
            <person name="Chiriac C."/>
            <person name="Salcher M."/>
            <person name="Ghai R."/>
            <person name="Kavagutti S V."/>
        </authorList>
    </citation>
    <scope>NUCLEOTIDE SEQUENCE</scope>
</reference>
<dbReference type="EMBL" id="LR796249">
    <property type="protein sequence ID" value="CAB4131313.1"/>
    <property type="molecule type" value="Genomic_DNA"/>
</dbReference>
<evidence type="ECO:0000313" key="2">
    <source>
        <dbReference type="EMBL" id="CAB4135216.1"/>
    </source>
</evidence>
<name>A0A6J5LD90_9CAUD</name>
<gene>
    <name evidence="1" type="ORF">UFOVP127_66</name>
    <name evidence="2" type="ORF">UFOVP276_172</name>
</gene>
<accession>A0A6J5LD90</accession>
<proteinExistence type="predicted"/>
<organism evidence="1">
    <name type="scientific">uncultured Caudovirales phage</name>
    <dbReference type="NCBI Taxonomy" id="2100421"/>
    <lineage>
        <taxon>Viruses</taxon>
        <taxon>Duplodnaviria</taxon>
        <taxon>Heunggongvirae</taxon>
        <taxon>Uroviricota</taxon>
        <taxon>Caudoviricetes</taxon>
        <taxon>Peduoviridae</taxon>
        <taxon>Maltschvirus</taxon>
        <taxon>Maltschvirus maltsch</taxon>
    </lineage>
</organism>
<protein>
    <submittedName>
        <fullName evidence="1">Uncharacterized protein</fullName>
    </submittedName>
</protein>
<sequence>MREALPPTSADQVRPPIKPCISQDQLDEYWDQRGLKYQIDALHRACLSYGMNVAVDRPKFRGMLYSLLQNFLVLGQSKLDPKKEPLPRWPKVG</sequence>
<dbReference type="EMBL" id="LR796294">
    <property type="protein sequence ID" value="CAB4135216.1"/>
    <property type="molecule type" value="Genomic_DNA"/>
</dbReference>